<evidence type="ECO:0000313" key="3">
    <source>
        <dbReference type="Proteomes" id="UP001551176"/>
    </source>
</evidence>
<evidence type="ECO:0000256" key="1">
    <source>
        <dbReference type="SAM" id="MobiDB-lite"/>
    </source>
</evidence>
<dbReference type="Proteomes" id="UP001551176">
    <property type="component" value="Unassembled WGS sequence"/>
</dbReference>
<proteinExistence type="predicted"/>
<feature type="region of interest" description="Disordered" evidence="1">
    <location>
        <begin position="1"/>
        <end position="33"/>
    </location>
</feature>
<keyword evidence="3" id="KW-1185">Reference proteome</keyword>
<dbReference type="RefSeq" id="WP_359346766.1">
    <property type="nucleotide sequence ID" value="NZ_JBEYXV010000004.1"/>
</dbReference>
<organism evidence="2 3">
    <name type="scientific">Streptomyces atriruber</name>
    <dbReference type="NCBI Taxonomy" id="545121"/>
    <lineage>
        <taxon>Bacteria</taxon>
        <taxon>Bacillati</taxon>
        <taxon>Actinomycetota</taxon>
        <taxon>Actinomycetes</taxon>
        <taxon>Kitasatosporales</taxon>
        <taxon>Streptomycetaceae</taxon>
        <taxon>Streptomyces</taxon>
    </lineage>
</organism>
<evidence type="ECO:0000313" key="2">
    <source>
        <dbReference type="EMBL" id="MEU6820886.1"/>
    </source>
</evidence>
<evidence type="ECO:0008006" key="4">
    <source>
        <dbReference type="Google" id="ProtNLM"/>
    </source>
</evidence>
<accession>A0ABV3BIS5</accession>
<reference evidence="2 3" key="1">
    <citation type="submission" date="2024-06" db="EMBL/GenBank/DDBJ databases">
        <title>The Natural Products Discovery Center: Release of the First 8490 Sequenced Strains for Exploring Actinobacteria Biosynthetic Diversity.</title>
        <authorList>
            <person name="Kalkreuter E."/>
            <person name="Kautsar S.A."/>
            <person name="Yang D."/>
            <person name="Bader C.D."/>
            <person name="Teijaro C.N."/>
            <person name="Fluegel L."/>
            <person name="Davis C.M."/>
            <person name="Simpson J.R."/>
            <person name="Lauterbach L."/>
            <person name="Steele A.D."/>
            <person name="Gui C."/>
            <person name="Meng S."/>
            <person name="Li G."/>
            <person name="Viehrig K."/>
            <person name="Ye F."/>
            <person name="Su P."/>
            <person name="Kiefer A.F."/>
            <person name="Nichols A."/>
            <person name="Cepeda A.J."/>
            <person name="Yan W."/>
            <person name="Fan B."/>
            <person name="Jiang Y."/>
            <person name="Adhikari A."/>
            <person name="Zheng C.-J."/>
            <person name="Schuster L."/>
            <person name="Cowan T.M."/>
            <person name="Smanski M.J."/>
            <person name="Chevrette M.G."/>
            <person name="De Carvalho L.P.S."/>
            <person name="Shen B."/>
        </authorList>
    </citation>
    <scope>NUCLEOTIDE SEQUENCE [LARGE SCALE GENOMIC DNA]</scope>
    <source>
        <strain evidence="2 3">NPDC046838</strain>
    </source>
</reference>
<dbReference type="EMBL" id="JBEYXV010000004">
    <property type="protein sequence ID" value="MEU6820886.1"/>
    <property type="molecule type" value="Genomic_DNA"/>
</dbReference>
<gene>
    <name evidence="2" type="ORF">ABZ921_09670</name>
</gene>
<feature type="compositionally biased region" description="Basic and acidic residues" evidence="1">
    <location>
        <begin position="15"/>
        <end position="33"/>
    </location>
</feature>
<sequence>MGLFSSDPAKASARAAEKTLKKQKRAEAARLRKEKAAAHAAWLHKHPAEKALNSAAGLLRGWPQSNRGISTTGHPVKGGKAEFMNMDAHKAWTATRLISGAATLGVTTLAAGRKNKGMAVINIVYGDGFVETHQVKPEPQHMMDAPKYVTAFNALAEQLAQEDPADA</sequence>
<name>A0ABV3BIS5_9ACTN</name>
<protein>
    <recommendedName>
        <fullName evidence="4">HK97 gp10 family phage protein</fullName>
    </recommendedName>
</protein>
<comment type="caution">
    <text evidence="2">The sequence shown here is derived from an EMBL/GenBank/DDBJ whole genome shotgun (WGS) entry which is preliminary data.</text>
</comment>